<sequence length="66" mass="7467">MIEDDGHLTFDLEVFRNPAPQSADQQVGHDAVELRLRTRENQAAVDQLGACPKAWQCEQVIHGVRR</sequence>
<keyword evidence="2" id="KW-1185">Reference proteome</keyword>
<gene>
    <name evidence="1" type="ORF">QFZ49_004824</name>
</gene>
<comment type="caution">
    <text evidence="1">The sequence shown here is derived from an EMBL/GenBank/DDBJ whole genome shotgun (WGS) entry which is preliminary data.</text>
</comment>
<name>A0ABU0RSB7_9ACTN</name>
<organism evidence="1 2">
    <name type="scientific">Streptomyces turgidiscabies</name>
    <dbReference type="NCBI Taxonomy" id="85558"/>
    <lineage>
        <taxon>Bacteria</taxon>
        <taxon>Bacillati</taxon>
        <taxon>Actinomycetota</taxon>
        <taxon>Actinomycetes</taxon>
        <taxon>Kitasatosporales</taxon>
        <taxon>Streptomycetaceae</taxon>
        <taxon>Streptomyces</taxon>
    </lineage>
</organism>
<accession>A0ABU0RSB7</accession>
<dbReference type="EMBL" id="JAUSZS010000004">
    <property type="protein sequence ID" value="MDQ0934884.1"/>
    <property type="molecule type" value="Genomic_DNA"/>
</dbReference>
<reference evidence="1 2" key="1">
    <citation type="submission" date="2023-07" db="EMBL/GenBank/DDBJ databases">
        <title>Comparative genomics of wheat-associated soil bacteria to identify genetic determinants of phenazine resistance.</title>
        <authorList>
            <person name="Mouncey N."/>
        </authorList>
    </citation>
    <scope>NUCLEOTIDE SEQUENCE [LARGE SCALE GENOMIC DNA]</scope>
    <source>
        <strain evidence="1 2">W2I16</strain>
    </source>
</reference>
<evidence type="ECO:0000313" key="1">
    <source>
        <dbReference type="EMBL" id="MDQ0934884.1"/>
    </source>
</evidence>
<protein>
    <submittedName>
        <fullName evidence="1">Uncharacterized protein</fullName>
    </submittedName>
</protein>
<evidence type="ECO:0000313" key="2">
    <source>
        <dbReference type="Proteomes" id="UP001223072"/>
    </source>
</evidence>
<dbReference type="Proteomes" id="UP001223072">
    <property type="component" value="Unassembled WGS sequence"/>
</dbReference>
<proteinExistence type="predicted"/>